<feature type="transmembrane region" description="Helical" evidence="1">
    <location>
        <begin position="190"/>
        <end position="205"/>
    </location>
</feature>
<proteinExistence type="predicted"/>
<organism evidence="3">
    <name type="scientific">uncultured prokaryote</name>
    <dbReference type="NCBI Taxonomy" id="198431"/>
    <lineage>
        <taxon>unclassified sequences</taxon>
        <taxon>environmental samples</taxon>
    </lineage>
</organism>
<keyword evidence="1" id="KW-1133">Transmembrane helix</keyword>
<dbReference type="InterPro" id="IPR041664">
    <property type="entry name" value="AAA_16"/>
</dbReference>
<keyword evidence="1" id="KW-0472">Membrane</keyword>
<dbReference type="Gene3D" id="3.40.50.300">
    <property type="entry name" value="P-loop containing nucleotide triphosphate hydrolases"/>
    <property type="match status" value="1"/>
</dbReference>
<protein>
    <submittedName>
        <fullName evidence="3">Hypothetical conserved protein</fullName>
    </submittedName>
</protein>
<dbReference type="InterPro" id="IPR027417">
    <property type="entry name" value="P-loop_NTPase"/>
</dbReference>
<dbReference type="SUPFAM" id="SSF52540">
    <property type="entry name" value="P-loop containing nucleoside triphosphate hydrolases"/>
    <property type="match status" value="1"/>
</dbReference>
<dbReference type="PANTHER" id="PTHR34301">
    <property type="entry name" value="DNA-BINDING PROTEIN-RELATED"/>
    <property type="match status" value="1"/>
</dbReference>
<dbReference type="Pfam" id="PF13191">
    <property type="entry name" value="AAA_16"/>
    <property type="match status" value="1"/>
</dbReference>
<keyword evidence="1" id="KW-0812">Transmembrane</keyword>
<dbReference type="EMBL" id="AP011753">
    <property type="protein sequence ID" value="BAL56618.1"/>
    <property type="molecule type" value="Genomic_DNA"/>
</dbReference>
<dbReference type="AlphaFoldDB" id="H5SKD2"/>
<sequence length="922" mass="101352">MPTFPSYQGPPLPEVLNPLNPRHYLMLADWIFFKPSRLKQYLYRADPELYFQSGIKALLRAMRLPAYRNLLLMVPLLVFVLFVIAAAVSWAASAAQETAVDWWGVAVVVAVVVAFVVAAGVAVGVAAVAALVVAVGVALGVAWGVALGVAGGVAVGVASGVAVGVAVGVASGVAVGVASGVAVGVGTLRGVFYLFQVWPALWLALRPGPAGPRLTGHPALGDELAVLPFPGLGRLLADALAEDPAQGLRAARALLRNSCQRWAVARGWARFLANAPDPLGALYDALPNPLWREYLLEPMDQQDLRFFPPVLAVWLGELSGEFVDPTGGESRWIRLAEQAVWAITRPLRGRPHPQIVPLARLLLALLDEDRVAQEGVDAVLLEDAVSAVRPLPRGEEVALSIATLARLGGVEDVDRIAAAWEEMDWLEHLLEPPLRPQVLEALRGLGDVAAEMAHFQQATSPAAQAAAVNRAVGMLEELERFAEKIHLPERALLLRVVRRWQSLVAEAAGRLGERALREIAPDARRALTGTERRATFWARPAEPFASPYQVGRPVRPPLFVGREEVLEQIREVWTRKANPDSVILYGHRRMGKTSILQNLGEIAPSGSLLVYADLRGQSAFTEGTHHFLRNLAQEVAWAAQERGLTIPDPSPEDYAAPADAARSFRGLLRRVVGALPEGGSLILALDEFETVDALIRDPARPFGPELYDFLRDISFQERVALVLAGLHTLDEMSRDYRHAFHESYVNIHVSYLSPEAARRLITRPTPDFRLNYHPRVVERIIELTHGQPLLIQRICTELIHHLNHELFDLEKDREARVLPEDLDAVLTDDFIRHETRYFEGIWRDQIEGRAAEEAVLRALAAGPMPEEALVRAMGPGPEEALERALAYLRTRDLIGKDATGCWDLLVPLMRRWLRLREESAEG</sequence>
<feature type="domain" description="Orc1-like AAA ATPase" evidence="2">
    <location>
        <begin position="559"/>
        <end position="693"/>
    </location>
</feature>
<feature type="transmembrane region" description="Helical" evidence="1">
    <location>
        <begin position="102"/>
        <end position="123"/>
    </location>
</feature>
<evidence type="ECO:0000313" key="3">
    <source>
        <dbReference type="EMBL" id="BAL56618.1"/>
    </source>
</evidence>
<reference evidence="3" key="1">
    <citation type="journal article" date="2005" name="Environ. Microbiol.">
        <title>Genetic and functional properties of uncultivated thermophilic crenarchaeotes from a subsurface gold mine as revealed by analysis of genome fragments.</title>
        <authorList>
            <person name="Nunoura T."/>
            <person name="Hirayama H."/>
            <person name="Takami H."/>
            <person name="Oida H."/>
            <person name="Nishi S."/>
            <person name="Shimamura S."/>
            <person name="Suzuki Y."/>
            <person name="Inagaki F."/>
            <person name="Takai K."/>
            <person name="Nealson K.H."/>
            <person name="Horikoshi K."/>
        </authorList>
    </citation>
    <scope>NUCLEOTIDE SEQUENCE</scope>
</reference>
<feature type="transmembrane region" description="Helical" evidence="1">
    <location>
        <begin position="161"/>
        <end position="183"/>
    </location>
</feature>
<evidence type="ECO:0000259" key="2">
    <source>
        <dbReference type="Pfam" id="PF13191"/>
    </source>
</evidence>
<gene>
    <name evidence="3" type="ORF">HGMM_F41E03C29</name>
</gene>
<accession>H5SKD2</accession>
<name>H5SKD2_9ZZZZ</name>
<dbReference type="PANTHER" id="PTHR34301:SF8">
    <property type="entry name" value="ATPASE DOMAIN-CONTAINING PROTEIN"/>
    <property type="match status" value="1"/>
</dbReference>
<feature type="transmembrane region" description="Helical" evidence="1">
    <location>
        <begin position="70"/>
        <end position="90"/>
    </location>
</feature>
<feature type="transmembrane region" description="Helical" evidence="1">
    <location>
        <begin position="130"/>
        <end position="155"/>
    </location>
</feature>
<evidence type="ECO:0000256" key="1">
    <source>
        <dbReference type="SAM" id="Phobius"/>
    </source>
</evidence>
<reference evidence="3" key="2">
    <citation type="journal article" date="2012" name="PLoS ONE">
        <title>A Deeply Branching Thermophilic Bacterium with an Ancient Acetyl-CoA Pathway Dominates a Subsurface Ecosystem.</title>
        <authorList>
            <person name="Takami H."/>
            <person name="Noguchi H."/>
            <person name="Takaki Y."/>
            <person name="Uchiyama I."/>
            <person name="Toyoda A."/>
            <person name="Nishi S."/>
            <person name="Chee G.-J."/>
            <person name="Arai W."/>
            <person name="Nunoura T."/>
            <person name="Itoh T."/>
            <person name="Hattori M."/>
            <person name="Takai K."/>
        </authorList>
    </citation>
    <scope>NUCLEOTIDE SEQUENCE</scope>
</reference>